<dbReference type="PANTHER" id="PTHR43037">
    <property type="entry name" value="UNNAMED PRODUCT-RELATED"/>
    <property type="match status" value="1"/>
</dbReference>
<evidence type="ECO:0000313" key="3">
    <source>
        <dbReference type="EMBL" id="SUZ53217.1"/>
    </source>
</evidence>
<feature type="domain" description="Dienelactone hydrolase" evidence="2">
    <location>
        <begin position="117"/>
        <end position="216"/>
    </location>
</feature>
<dbReference type="AlphaFoldDB" id="A0A381NFC3"/>
<accession>A0A381NFC3</accession>
<sequence>MIILRFIIAVLILSTLGNSQQRKIKLDIMDKNDISLNYLFYLPEDYKDDKEKKWPMILFLHGMGERGDDLELVKIHGIPKIVSSKKDFSFIAVSPQCPIEFVWRDKEMLIALESLLLKLVKNFRIDKSRIYVTGLSMGGRGTWAIAAHRPDLFAAAAPICGGGDPETASSLTKLPFWVFQGALDTVHYPEESEIMIKALKNNGGEVRYTLYPELHHDSWTITYGNPELYKWFLSKKNN</sequence>
<evidence type="ECO:0000256" key="1">
    <source>
        <dbReference type="ARBA" id="ARBA00022729"/>
    </source>
</evidence>
<dbReference type="InterPro" id="IPR050955">
    <property type="entry name" value="Plant_Biomass_Hydrol_Est"/>
</dbReference>
<dbReference type="Gene3D" id="3.40.50.1820">
    <property type="entry name" value="alpha/beta hydrolase"/>
    <property type="match status" value="1"/>
</dbReference>
<evidence type="ECO:0000259" key="2">
    <source>
        <dbReference type="Pfam" id="PF01738"/>
    </source>
</evidence>
<dbReference type="GO" id="GO:0016787">
    <property type="term" value="F:hydrolase activity"/>
    <property type="evidence" value="ECO:0007669"/>
    <property type="project" value="InterPro"/>
</dbReference>
<dbReference type="Pfam" id="PF01738">
    <property type="entry name" value="DLH"/>
    <property type="match status" value="1"/>
</dbReference>
<protein>
    <recommendedName>
        <fullName evidence="2">Dienelactone hydrolase domain-containing protein</fullName>
    </recommendedName>
</protein>
<proteinExistence type="predicted"/>
<reference evidence="3" key="1">
    <citation type="submission" date="2018-05" db="EMBL/GenBank/DDBJ databases">
        <authorList>
            <person name="Lanie J.A."/>
            <person name="Ng W.-L."/>
            <person name="Kazmierczak K.M."/>
            <person name="Andrzejewski T.M."/>
            <person name="Davidsen T.M."/>
            <person name="Wayne K.J."/>
            <person name="Tettelin H."/>
            <person name="Glass J.I."/>
            <person name="Rusch D."/>
            <person name="Podicherti R."/>
            <person name="Tsui H.-C.T."/>
            <person name="Winkler M.E."/>
        </authorList>
    </citation>
    <scope>NUCLEOTIDE SEQUENCE</scope>
</reference>
<keyword evidence="1" id="KW-0732">Signal</keyword>
<dbReference type="SUPFAM" id="SSF53474">
    <property type="entry name" value="alpha/beta-Hydrolases"/>
    <property type="match status" value="1"/>
</dbReference>
<gene>
    <name evidence="3" type="ORF">METZ01_LOCUS6071</name>
</gene>
<dbReference type="InterPro" id="IPR029058">
    <property type="entry name" value="AB_hydrolase_fold"/>
</dbReference>
<dbReference type="InterPro" id="IPR002925">
    <property type="entry name" value="Dienelactn_hydro"/>
</dbReference>
<dbReference type="PANTHER" id="PTHR43037:SF1">
    <property type="entry name" value="BLL1128 PROTEIN"/>
    <property type="match status" value="1"/>
</dbReference>
<organism evidence="3">
    <name type="scientific">marine metagenome</name>
    <dbReference type="NCBI Taxonomy" id="408172"/>
    <lineage>
        <taxon>unclassified sequences</taxon>
        <taxon>metagenomes</taxon>
        <taxon>ecological metagenomes</taxon>
    </lineage>
</organism>
<dbReference type="EMBL" id="UINC01000320">
    <property type="protein sequence ID" value="SUZ53217.1"/>
    <property type="molecule type" value="Genomic_DNA"/>
</dbReference>
<name>A0A381NFC3_9ZZZZ</name>